<comment type="caution">
    <text evidence="2">The sequence shown here is derived from an EMBL/GenBank/DDBJ whole genome shotgun (WGS) entry which is preliminary data.</text>
</comment>
<proteinExistence type="predicted"/>
<name>A0A3M0JVI9_HIRRU</name>
<evidence type="ECO:0000256" key="1">
    <source>
        <dbReference type="SAM" id="MobiDB-lite"/>
    </source>
</evidence>
<dbReference type="AlphaFoldDB" id="A0A3M0JVI9"/>
<accession>A0A3M0JVI9</accession>
<dbReference type="OrthoDB" id="9909773at2759"/>
<evidence type="ECO:0000313" key="3">
    <source>
        <dbReference type="Proteomes" id="UP000269221"/>
    </source>
</evidence>
<reference evidence="2 3" key="1">
    <citation type="submission" date="2018-07" db="EMBL/GenBank/DDBJ databases">
        <title>A high quality draft genome assembly of the barn swallow (H. rustica rustica).</title>
        <authorList>
            <person name="Formenti G."/>
            <person name="Chiara M."/>
            <person name="Poveda L."/>
            <person name="Francoijs K.-J."/>
            <person name="Bonisoli-Alquati A."/>
            <person name="Canova L."/>
            <person name="Gianfranceschi L."/>
            <person name="Horner D.S."/>
            <person name="Saino N."/>
        </authorList>
    </citation>
    <scope>NUCLEOTIDE SEQUENCE [LARGE SCALE GENOMIC DNA]</scope>
    <source>
        <strain evidence="2">Chelidonia</strain>
        <tissue evidence="2">Blood</tissue>
    </source>
</reference>
<keyword evidence="3" id="KW-1185">Reference proteome</keyword>
<evidence type="ECO:0000313" key="2">
    <source>
        <dbReference type="EMBL" id="RMB98966.1"/>
    </source>
</evidence>
<protein>
    <submittedName>
        <fullName evidence="2">Uncharacterized protein</fullName>
    </submittedName>
</protein>
<organism evidence="2 3">
    <name type="scientific">Hirundo rustica rustica</name>
    <dbReference type="NCBI Taxonomy" id="333673"/>
    <lineage>
        <taxon>Eukaryota</taxon>
        <taxon>Metazoa</taxon>
        <taxon>Chordata</taxon>
        <taxon>Craniata</taxon>
        <taxon>Vertebrata</taxon>
        <taxon>Euteleostomi</taxon>
        <taxon>Archelosauria</taxon>
        <taxon>Archosauria</taxon>
        <taxon>Dinosauria</taxon>
        <taxon>Saurischia</taxon>
        <taxon>Theropoda</taxon>
        <taxon>Coelurosauria</taxon>
        <taxon>Aves</taxon>
        <taxon>Neognathae</taxon>
        <taxon>Neoaves</taxon>
        <taxon>Telluraves</taxon>
        <taxon>Australaves</taxon>
        <taxon>Passeriformes</taxon>
        <taxon>Sylvioidea</taxon>
        <taxon>Hirundinidae</taxon>
        <taxon>Hirundo</taxon>
    </lineage>
</organism>
<feature type="region of interest" description="Disordered" evidence="1">
    <location>
        <begin position="199"/>
        <end position="232"/>
    </location>
</feature>
<dbReference type="Proteomes" id="UP000269221">
    <property type="component" value="Unassembled WGS sequence"/>
</dbReference>
<sequence>MEAVDQLASAGTFRVVKEPLAFLRVLEWFSLTFIHTLTAATGVYAINIGLEKTLMEFSDEEEIHMVIKYFQGFTQPQGCSAQPLGEASQCPGKEQGAVIDGLRKNPATSEVHLGFVSLDMITKPSVPGVSAEICGAGLKTCTSHWKGLGCSLRLLVLDWTVENSEAARKSGNTVPQPLTFLKPKFGRALLLVIQEEYHTGREDSAEEERQETLAVSSTANPVPSPGKDHAMN</sequence>
<gene>
    <name evidence="2" type="ORF">DUI87_24511</name>
</gene>
<dbReference type="EMBL" id="QRBI01000151">
    <property type="protein sequence ID" value="RMB98966.1"/>
    <property type="molecule type" value="Genomic_DNA"/>
</dbReference>